<reference evidence="1" key="1">
    <citation type="submission" date="2019-10" db="EMBL/GenBank/DDBJ databases">
        <authorList>
            <consortium name="DOE Joint Genome Institute"/>
            <person name="Kuo A."/>
            <person name="Miyauchi S."/>
            <person name="Kiss E."/>
            <person name="Drula E."/>
            <person name="Kohler A."/>
            <person name="Sanchez-Garcia M."/>
            <person name="Andreopoulos B."/>
            <person name="Barry K.W."/>
            <person name="Bonito G."/>
            <person name="Buee M."/>
            <person name="Carver A."/>
            <person name="Chen C."/>
            <person name="Cichocki N."/>
            <person name="Clum A."/>
            <person name="Culley D."/>
            <person name="Crous P.W."/>
            <person name="Fauchery L."/>
            <person name="Girlanda M."/>
            <person name="Hayes R."/>
            <person name="Keri Z."/>
            <person name="Labutti K."/>
            <person name="Lipzen A."/>
            <person name="Lombard V."/>
            <person name="Magnuson J."/>
            <person name="Maillard F."/>
            <person name="Morin E."/>
            <person name="Murat C."/>
            <person name="Nolan M."/>
            <person name="Ohm R."/>
            <person name="Pangilinan J."/>
            <person name="Pereira M."/>
            <person name="Perotto S."/>
            <person name="Peter M."/>
            <person name="Riley R."/>
            <person name="Sitrit Y."/>
            <person name="Stielow B."/>
            <person name="Szollosi G."/>
            <person name="Zifcakova L."/>
            <person name="Stursova M."/>
            <person name="Spatafora J.W."/>
            <person name="Tedersoo L."/>
            <person name="Vaario L.-M."/>
            <person name="Yamada A."/>
            <person name="Yan M."/>
            <person name="Wang P."/>
            <person name="Xu J."/>
            <person name="Bruns T."/>
            <person name="Baldrian P."/>
            <person name="Vilgalys R."/>
            <person name="Henrissat B."/>
            <person name="Grigoriev I.V."/>
            <person name="Hibbett D."/>
            <person name="Nagy L.G."/>
            <person name="Martin F.M."/>
        </authorList>
    </citation>
    <scope>NUCLEOTIDE SEQUENCE</scope>
    <source>
        <strain evidence="1">P2</strain>
    </source>
</reference>
<accession>A0ACB6Z3D9</accession>
<protein>
    <submittedName>
        <fullName evidence="1">Cytochrome P450</fullName>
    </submittedName>
</protein>
<evidence type="ECO:0000313" key="1">
    <source>
        <dbReference type="EMBL" id="KAF9644017.1"/>
    </source>
</evidence>
<comment type="caution">
    <text evidence="1">The sequence shown here is derived from an EMBL/GenBank/DDBJ whole genome shotgun (WGS) entry which is preliminary data.</text>
</comment>
<keyword evidence="2" id="KW-1185">Reference proteome</keyword>
<sequence length="527" mass="58903">MFWTSLFGLATFFVSLVVIQVLRFLWRRATSPLHKLPGPASTSWLYGNVREFTEAGQAVLWDHWTEIYGNTFKFWTFFNTPALYTTDTNAMGYILSHQDEFVKPADIKMALTLLGEGLVFAEGQMHKKQRRVMNPAFGPAQIRSLIPTFNDKALQMCELWQSQIHDSPSDGVTTDVLTAMNRVTLDIVGLAGFGYNFDALESREDDLSSAFDAIMKTDNSPAQSTIIPLIGSIAPWIISVPFGVNNTRHRAKAIMDKMGMEIIQERKQILIEEGATGVKGAAGKDLLTLLIRANVHDKDGGMSDEAVLAQIPTFLIAGHETTSAALTWTLFGLSANLEAQRQLREELLTLNTDSPTMEDLKSLKYLDMVVREALRLWSPISSSKRVALKNVLLPLRDGRVVKLTKGDEVRIPIHPMNTAKDIWGEDAAEFNPDRWKYPSEAAMDTPGIWGNQMTFMGGSRACIGFQFAVYEIKAVLYALVRRFEFSLTMPAGDVTWSNIPAIRKAYIKGCEDKGPHMPLRIKPYVEA</sequence>
<organism evidence="1 2">
    <name type="scientific">Thelephora ganbajun</name>
    <name type="common">Ganba fungus</name>
    <dbReference type="NCBI Taxonomy" id="370292"/>
    <lineage>
        <taxon>Eukaryota</taxon>
        <taxon>Fungi</taxon>
        <taxon>Dikarya</taxon>
        <taxon>Basidiomycota</taxon>
        <taxon>Agaricomycotina</taxon>
        <taxon>Agaricomycetes</taxon>
        <taxon>Thelephorales</taxon>
        <taxon>Thelephoraceae</taxon>
        <taxon>Thelephora</taxon>
    </lineage>
</organism>
<name>A0ACB6Z3D9_THEGA</name>
<reference evidence="1" key="2">
    <citation type="journal article" date="2020" name="Nat. Commun.">
        <title>Large-scale genome sequencing of mycorrhizal fungi provides insights into the early evolution of symbiotic traits.</title>
        <authorList>
            <person name="Miyauchi S."/>
            <person name="Kiss E."/>
            <person name="Kuo A."/>
            <person name="Drula E."/>
            <person name="Kohler A."/>
            <person name="Sanchez-Garcia M."/>
            <person name="Morin E."/>
            <person name="Andreopoulos B."/>
            <person name="Barry K.W."/>
            <person name="Bonito G."/>
            <person name="Buee M."/>
            <person name="Carver A."/>
            <person name="Chen C."/>
            <person name="Cichocki N."/>
            <person name="Clum A."/>
            <person name="Culley D."/>
            <person name="Crous P.W."/>
            <person name="Fauchery L."/>
            <person name="Girlanda M."/>
            <person name="Hayes R.D."/>
            <person name="Keri Z."/>
            <person name="LaButti K."/>
            <person name="Lipzen A."/>
            <person name="Lombard V."/>
            <person name="Magnuson J."/>
            <person name="Maillard F."/>
            <person name="Murat C."/>
            <person name="Nolan M."/>
            <person name="Ohm R.A."/>
            <person name="Pangilinan J."/>
            <person name="Pereira M.F."/>
            <person name="Perotto S."/>
            <person name="Peter M."/>
            <person name="Pfister S."/>
            <person name="Riley R."/>
            <person name="Sitrit Y."/>
            <person name="Stielow J.B."/>
            <person name="Szollosi G."/>
            <person name="Zifcakova L."/>
            <person name="Stursova M."/>
            <person name="Spatafora J.W."/>
            <person name="Tedersoo L."/>
            <person name="Vaario L.M."/>
            <person name="Yamada A."/>
            <person name="Yan M."/>
            <person name="Wang P."/>
            <person name="Xu J."/>
            <person name="Bruns T."/>
            <person name="Baldrian P."/>
            <person name="Vilgalys R."/>
            <person name="Dunand C."/>
            <person name="Henrissat B."/>
            <person name="Grigoriev I.V."/>
            <person name="Hibbett D."/>
            <person name="Nagy L.G."/>
            <person name="Martin F.M."/>
        </authorList>
    </citation>
    <scope>NUCLEOTIDE SEQUENCE</scope>
    <source>
        <strain evidence="1">P2</strain>
    </source>
</reference>
<dbReference type="Proteomes" id="UP000886501">
    <property type="component" value="Unassembled WGS sequence"/>
</dbReference>
<proteinExistence type="predicted"/>
<dbReference type="EMBL" id="MU118167">
    <property type="protein sequence ID" value="KAF9644017.1"/>
    <property type="molecule type" value="Genomic_DNA"/>
</dbReference>
<evidence type="ECO:0000313" key="2">
    <source>
        <dbReference type="Proteomes" id="UP000886501"/>
    </source>
</evidence>
<gene>
    <name evidence="1" type="ORF">BDM02DRAFT_1245016</name>
</gene>